<dbReference type="Pfam" id="PF05832">
    <property type="entry name" value="DUF846"/>
    <property type="match status" value="1"/>
</dbReference>
<dbReference type="RefSeq" id="XP_003678689.1">
    <property type="nucleotide sequence ID" value="XM_003678641.1"/>
</dbReference>
<dbReference type="InterPro" id="IPR008564">
    <property type="entry name" value="TVP23-like"/>
</dbReference>
<dbReference type="GO" id="GO:0016192">
    <property type="term" value="P:vesicle-mediated transport"/>
    <property type="evidence" value="ECO:0007669"/>
    <property type="project" value="EnsemblFungi"/>
</dbReference>
<evidence type="ECO:0000256" key="1">
    <source>
        <dbReference type="ARBA" id="ARBA00003246"/>
    </source>
</evidence>
<feature type="transmembrane region" description="Helical" evidence="8">
    <location>
        <begin position="31"/>
        <end position="56"/>
    </location>
</feature>
<feature type="transmembrane region" description="Helical" evidence="8">
    <location>
        <begin position="132"/>
        <end position="150"/>
    </location>
</feature>
<evidence type="ECO:0000313" key="9">
    <source>
        <dbReference type="EMBL" id="CCE89478.1"/>
    </source>
</evidence>
<keyword evidence="10" id="KW-1185">Reference proteome</keyword>
<keyword evidence="6 8" id="KW-1133">Transmembrane helix</keyword>
<proteinExistence type="inferred from homology"/>
<keyword evidence="5 8" id="KW-0812">Transmembrane</keyword>
<dbReference type="OrthoDB" id="2151161at2759"/>
<dbReference type="InParanoid" id="G8ZLI4"/>
<comment type="function">
    <text evidence="1 8">Golgi membrane protein involved in vesicular trafficking.</text>
</comment>
<keyword evidence="7 8" id="KW-0472">Membrane</keyword>
<comment type="similarity">
    <text evidence="3 8">Belongs to the TVP23 family.</text>
</comment>
<keyword evidence="8" id="KW-0333">Golgi apparatus</keyword>
<evidence type="ECO:0000256" key="2">
    <source>
        <dbReference type="ARBA" id="ARBA00004653"/>
    </source>
</evidence>
<feature type="transmembrane region" description="Helical" evidence="8">
    <location>
        <begin position="107"/>
        <end position="125"/>
    </location>
</feature>
<dbReference type="EMBL" id="HE616742">
    <property type="protein sequence ID" value="CCE89478.1"/>
    <property type="molecule type" value="Genomic_DNA"/>
</dbReference>
<dbReference type="AlphaFoldDB" id="G8ZLI4"/>
<dbReference type="Proteomes" id="UP000005627">
    <property type="component" value="Chromosome 1"/>
</dbReference>
<reference evidence="9 10" key="1">
    <citation type="journal article" date="2011" name="Proc. Natl. Acad. Sci. U.S.A.">
        <title>Evolutionary erosion of yeast sex chromosomes by mating-type switching accidents.</title>
        <authorList>
            <person name="Gordon J.L."/>
            <person name="Armisen D."/>
            <person name="Proux-Wera E."/>
            <person name="Oheigeartaigh S.S."/>
            <person name="Byrne K.P."/>
            <person name="Wolfe K.H."/>
        </authorList>
    </citation>
    <scope>NUCLEOTIDE SEQUENCE [LARGE SCALE GENOMIC DNA]</scope>
    <source>
        <strain evidence="10">ATCC 10662 / CBS 1146 / NBRC 0425 / NCYC 2629 / NRRL Y-866</strain>
    </source>
</reference>
<dbReference type="KEGG" id="tdl:TDEL_0A01460"/>
<dbReference type="PANTHER" id="PTHR13019">
    <property type="entry name" value="GOLGI APPARATUS MEMBRANE PROTEIN TVP23"/>
    <property type="match status" value="1"/>
</dbReference>
<evidence type="ECO:0000256" key="7">
    <source>
        <dbReference type="ARBA" id="ARBA00023136"/>
    </source>
</evidence>
<dbReference type="PANTHER" id="PTHR13019:SF7">
    <property type="entry name" value="GOLGI APPARATUS MEMBRANE PROTEIN TVP23"/>
    <property type="match status" value="1"/>
</dbReference>
<evidence type="ECO:0000256" key="8">
    <source>
        <dbReference type="RuleBase" id="RU361206"/>
    </source>
</evidence>
<sequence length="196" mass="22684">MEHVNNFYQTILKSSHPLMLSLHLGAKAAPLIFYILGSLFLNFTAQFIVVVLLLTVDFYLTKNISGRKLVQLRWWYDPTTENAQTFKFESYKQYAPGPPINPIDAKLFWWSLYLTPIVWAVFAIFCVLRLKVLYLLLVGVAIALTGWNAYGFRNCDKWNPNAQSDTEGSWFQMPTIPVLENLQRFTAVQSFFQNRS</sequence>
<dbReference type="FunCoup" id="G8ZLI4">
    <property type="interactions" value="427"/>
</dbReference>
<evidence type="ECO:0000256" key="5">
    <source>
        <dbReference type="ARBA" id="ARBA00022692"/>
    </source>
</evidence>
<organism evidence="9 10">
    <name type="scientific">Torulaspora delbrueckii</name>
    <name type="common">Yeast</name>
    <name type="synonym">Candida colliculosa</name>
    <dbReference type="NCBI Taxonomy" id="4950"/>
    <lineage>
        <taxon>Eukaryota</taxon>
        <taxon>Fungi</taxon>
        <taxon>Dikarya</taxon>
        <taxon>Ascomycota</taxon>
        <taxon>Saccharomycotina</taxon>
        <taxon>Saccharomycetes</taxon>
        <taxon>Saccharomycetales</taxon>
        <taxon>Saccharomycetaceae</taxon>
        <taxon>Torulaspora</taxon>
    </lineage>
</organism>
<evidence type="ECO:0000256" key="4">
    <source>
        <dbReference type="ARBA" id="ARBA00013603"/>
    </source>
</evidence>
<gene>
    <name evidence="9" type="primary">TDEL0A01460</name>
    <name evidence="9" type="ORF">TDEL_0A01460</name>
</gene>
<dbReference type="GeneID" id="11503326"/>
<comment type="subcellular location">
    <subcellularLocation>
        <location evidence="2 8">Golgi apparatus membrane</location>
        <topology evidence="2 8">Multi-pass membrane protein</topology>
    </subcellularLocation>
</comment>
<dbReference type="HOGENOM" id="CLU_1190470_0_0_1"/>
<accession>G8ZLI4</accession>
<dbReference type="GO" id="GO:0009306">
    <property type="term" value="P:protein secretion"/>
    <property type="evidence" value="ECO:0007669"/>
    <property type="project" value="TreeGrafter"/>
</dbReference>
<dbReference type="GO" id="GO:0000139">
    <property type="term" value="C:Golgi membrane"/>
    <property type="evidence" value="ECO:0007669"/>
    <property type="project" value="UniProtKB-SubCell"/>
</dbReference>
<dbReference type="STRING" id="1076872.G8ZLI4"/>
<evidence type="ECO:0000256" key="6">
    <source>
        <dbReference type="ARBA" id="ARBA00022989"/>
    </source>
</evidence>
<name>G8ZLI4_TORDE</name>
<protein>
    <recommendedName>
        <fullName evidence="4 8">Golgi apparatus membrane protein TVP23</fullName>
    </recommendedName>
</protein>
<evidence type="ECO:0000256" key="3">
    <source>
        <dbReference type="ARBA" id="ARBA00005467"/>
    </source>
</evidence>
<dbReference type="eggNOG" id="KOG3195">
    <property type="taxonomic scope" value="Eukaryota"/>
</dbReference>
<evidence type="ECO:0000313" key="10">
    <source>
        <dbReference type="Proteomes" id="UP000005627"/>
    </source>
</evidence>